<keyword evidence="1" id="KW-0560">Oxidoreductase</keyword>
<evidence type="ECO:0000313" key="5">
    <source>
        <dbReference type="Proteomes" id="UP001569904"/>
    </source>
</evidence>
<dbReference type="InterPro" id="IPR050816">
    <property type="entry name" value="Flavin-dep_Halogenase_NPB"/>
</dbReference>
<organism evidence="4 5">
    <name type="scientific">Actinomadura chokoriensis</name>
    <dbReference type="NCBI Taxonomy" id="454156"/>
    <lineage>
        <taxon>Bacteria</taxon>
        <taxon>Bacillati</taxon>
        <taxon>Actinomycetota</taxon>
        <taxon>Actinomycetes</taxon>
        <taxon>Streptosporangiales</taxon>
        <taxon>Thermomonosporaceae</taxon>
        <taxon>Actinomadura</taxon>
    </lineage>
</organism>
<dbReference type="InterPro" id="IPR036188">
    <property type="entry name" value="FAD/NAD-bd_sf"/>
</dbReference>
<evidence type="ECO:0000256" key="3">
    <source>
        <dbReference type="SAM" id="MobiDB-lite"/>
    </source>
</evidence>
<dbReference type="PRINTS" id="PR00420">
    <property type="entry name" value="RNGMNOXGNASE"/>
</dbReference>
<comment type="similarity">
    <text evidence="2">Belongs to the flavin-dependent halogenase family. Bacterial tryptophan halogenase subfamily.</text>
</comment>
<dbReference type="RefSeq" id="WP_371943871.1">
    <property type="nucleotide sequence ID" value="NZ_JAXCEH010000019.1"/>
</dbReference>
<dbReference type="PANTHER" id="PTHR43747:SF5">
    <property type="entry name" value="FAD-BINDING DOMAIN-CONTAINING PROTEIN"/>
    <property type="match status" value="1"/>
</dbReference>
<dbReference type="PANTHER" id="PTHR43747">
    <property type="entry name" value="FAD-BINDING PROTEIN"/>
    <property type="match status" value="1"/>
</dbReference>
<keyword evidence="5" id="KW-1185">Reference proteome</keyword>
<feature type="region of interest" description="Disordered" evidence="3">
    <location>
        <begin position="438"/>
        <end position="468"/>
    </location>
</feature>
<evidence type="ECO:0000313" key="4">
    <source>
        <dbReference type="EMBL" id="MFA1557128.1"/>
    </source>
</evidence>
<evidence type="ECO:0000256" key="2">
    <source>
        <dbReference type="ARBA" id="ARBA00038396"/>
    </source>
</evidence>
<reference evidence="4 5" key="1">
    <citation type="submission" date="2023-11" db="EMBL/GenBank/DDBJ databases">
        <title>Actinomadura monticuli sp. nov., isolated from volcanic ash.</title>
        <authorList>
            <person name="Lee S.D."/>
            <person name="Yang H."/>
            <person name="Kim I.S."/>
        </authorList>
    </citation>
    <scope>NUCLEOTIDE SEQUENCE [LARGE SCALE GENOMIC DNA]</scope>
    <source>
        <strain evidence="4 5">DSM 45346</strain>
    </source>
</reference>
<dbReference type="Gene3D" id="3.50.50.60">
    <property type="entry name" value="FAD/NAD(P)-binding domain"/>
    <property type="match status" value="1"/>
</dbReference>
<dbReference type="SUPFAM" id="SSF51905">
    <property type="entry name" value="FAD/NAD(P)-binding domain"/>
    <property type="match status" value="1"/>
</dbReference>
<dbReference type="EMBL" id="JAXCEH010000019">
    <property type="protein sequence ID" value="MFA1557128.1"/>
    <property type="molecule type" value="Genomic_DNA"/>
</dbReference>
<protein>
    <submittedName>
        <fullName evidence="4">NAD(P)-binding protein</fullName>
    </submittedName>
</protein>
<dbReference type="Pfam" id="PF13450">
    <property type="entry name" value="NAD_binding_8"/>
    <property type="match status" value="1"/>
</dbReference>
<accession>A0ABV4R5I1</accession>
<name>A0ABV4R5I1_9ACTN</name>
<proteinExistence type="inferred from homology"/>
<dbReference type="Proteomes" id="UP001569904">
    <property type="component" value="Unassembled WGS sequence"/>
</dbReference>
<evidence type="ECO:0000256" key="1">
    <source>
        <dbReference type="ARBA" id="ARBA00023002"/>
    </source>
</evidence>
<comment type="caution">
    <text evidence="4">The sequence shown here is derived from an EMBL/GenBank/DDBJ whole genome shotgun (WGS) entry which is preliminary data.</text>
</comment>
<gene>
    <name evidence="4" type="ORF">SM436_25915</name>
</gene>
<sequence>MAEIVLIGAGMGGLAAALFCARRGHTVTVIERDGRPKPDATADEDFTSWERGGVPHARQGHNFLGLSTRIMRSEAPDVLDAVAARGAPRIPIPGEDGDENVLSRRLVYEGALRRIVEAEPGIEVLSGVTVKGLRVCGERSGVPHVVGVRLAGAADLTSDLVVDASGRRTRSARWLAEVGGRPPVEIAQPCGFHYLTQHFRLRDGQEFPVLSVPIYVKLDFTKLVLFAGDNGCFQVSMTVAANDPLRHRLRDPGVYHRFLETVPMAAPWLERSVPIDDPHPMGRLEDRWRRLTDKGAPLVAGYVLLGDAALQTNPAFGRGVPLAFLQAQHLADTVETAPADPAGFVARFEEWAGRNLGVWYNAQVASTREQREHIEAGVRGAPIPPPRDRIGRFVTALAAVSEADPEVNTVQLRFFNMLMTPRALVDDPVAAPRVQDYLSAHGDPVDPSQGPGRPEFERLVAGRPARHT</sequence>